<feature type="compositionally biased region" description="Basic residues" evidence="3">
    <location>
        <begin position="590"/>
        <end position="599"/>
    </location>
</feature>
<feature type="domain" description="SHSP" evidence="4">
    <location>
        <begin position="1228"/>
        <end position="1336"/>
    </location>
</feature>
<evidence type="ECO:0000313" key="5">
    <source>
        <dbReference type="EMBL" id="ROT62300.1"/>
    </source>
</evidence>
<evidence type="ECO:0000313" key="6">
    <source>
        <dbReference type="Proteomes" id="UP000283509"/>
    </source>
</evidence>
<dbReference type="GO" id="GO:0009408">
    <property type="term" value="P:response to heat"/>
    <property type="evidence" value="ECO:0007669"/>
    <property type="project" value="TreeGrafter"/>
</dbReference>
<feature type="domain" description="SHSP" evidence="4">
    <location>
        <begin position="251"/>
        <end position="353"/>
    </location>
</feature>
<feature type="domain" description="SHSP" evidence="4">
    <location>
        <begin position="1375"/>
        <end position="1488"/>
    </location>
</feature>
<feature type="compositionally biased region" description="Low complexity" evidence="3">
    <location>
        <begin position="362"/>
        <end position="380"/>
    </location>
</feature>
<dbReference type="GO" id="GO:0051082">
    <property type="term" value="F:unfolded protein binding"/>
    <property type="evidence" value="ECO:0007669"/>
    <property type="project" value="TreeGrafter"/>
</dbReference>
<feature type="region of interest" description="Disordered" evidence="3">
    <location>
        <begin position="340"/>
        <end position="427"/>
    </location>
</feature>
<dbReference type="OrthoDB" id="6368705at2759"/>
<dbReference type="GO" id="GO:0005737">
    <property type="term" value="C:cytoplasm"/>
    <property type="evidence" value="ECO:0007669"/>
    <property type="project" value="TreeGrafter"/>
</dbReference>
<dbReference type="InterPro" id="IPR002068">
    <property type="entry name" value="A-crystallin/Hsp20_dom"/>
</dbReference>
<dbReference type="Pfam" id="PF00011">
    <property type="entry name" value="HSP20"/>
    <property type="match status" value="4"/>
</dbReference>
<reference evidence="5 6" key="2">
    <citation type="submission" date="2019-01" db="EMBL/GenBank/DDBJ databases">
        <title>The decoding of complex shrimp genome reveals the adaptation for benthos swimmer, frequently molting mechanism and breeding impact on genome.</title>
        <authorList>
            <person name="Sun Y."/>
            <person name="Gao Y."/>
            <person name="Yu Y."/>
        </authorList>
    </citation>
    <scope>NUCLEOTIDE SEQUENCE [LARGE SCALE GENOMIC DNA]</scope>
    <source>
        <tissue evidence="5">Muscle</tissue>
    </source>
</reference>
<proteinExistence type="inferred from homology"/>
<sequence length="1527" mass="173668">MAPIQMEKSYDVTVSSTPAKSARAGKVKQQGVGCVPPISRRGSFFQDAFFSDTHKDFDSSVREVLARWSGDDFQAKDFRREDIMDRYRQLRSRNLKEENQAVTVTSDKKVKIVLDVHDFLEGDVRVKVLDEEELLVEGHVERRRKEACPSRHTPSDATSLCLDTQTWQRSRPSVHRWNPHNHCAKNGTADSSRLHRGSRDTLLPITRRGDFFQDSFFSGIHRNFDASIRKVLNGWNDADLQLADFWDDDDFHRSDRLGRYRQLRSRNLWSDNQAVTVTSDNSSYKVKLMGEKELLVEALSAGSSRTFRRSFSLPESTDMTSITPVMSSDGILTITVTKKETETQQKTTVIPISVKETHNAEVHSSTSSTTSGVSEEASSGQRTSHTAQQEERKSTRCHQEKIDENKTQTAASSISSNTQQSSQKQSSVISDFASTRISDSLEAKETLGSSQDDSLAIARRGSFLQDSFFSDIRRDFDASVREILKKCDDSDLTLTGDVSHSDILSRYRQLRSRNMREENQAFCVSSDSASLKRRFALPHSTDMTRITSVMSSDGILTITALKTAGEPQQNSLVNFSATEKGRNHQQLKTQHPKQFRPRRRKISVHEKLVNVDQMEFGCERKHSYENKTRKLKKEFEFPAESKEVLKSKICQNPSEQATVQSESDSTEAIKLGEEILPIVRRGSFVQDSFFLDVRQEFDAAIREVLGKWVSEATHSEDFLGLSHSDILDRYRQLRSHELKEETQVFIVTSDNTSYKAEEPEEHKVIRSVEEVQKSSQVQRSLFPADETISLHEEYASLCRRSSIAMTETSGNLSASRDFGTSSQDSLLSAIPEDENDSETAEVLHLEDSQQAIDIQDLKNSQESSDIVEVKGSEAIEILDLTESQEDIDILDTIAEESAEAIESLKGTRRIHRDSPEELLLITKRGNFFQDSFFLDAHRDFSAALRQVLGRCNQVNFEDDTDLRHTDILERYRQLRSRDLREENQAAIVTSDTCMKELVIKGLVVKKEEGTSSETSHSFRRRFSLPQFTKITSVMSLDGILTVTVMFKEGNVEANTAENSIKTEAKRSLTKEIIHSKSPSLPAEKRLLETKNENQNGLNEYMTSQSEETRHFPRDFTSGTKTPYLDCSFEDSDRLRRFGQESGRESQETNKYNVTEDAIMGTSSRLASGSLSNFTEKSFPITRKGHFFSHYFFRDTREDFQKAVREILSRWGEKSCGDEMTCYRKLRARNMREDTQAVTSSEDERHYKFVIDVHDFMDVGEISVKAVNERELVVEGHLEKKEDGSKSSKRFLRRFVVPGDIELEAVISVMSSDGVLKILAPRRVLHIERRGVFAEDYCFANVRNSFSQAVREVLEKASEWTCRSDAMHNYRRLRQRDLKLENQAVGILDDQDSHKIVMDVFDFMKGDVTVQLVKGKELLVEGQAERQDGGRVSRVSFVRRFALPELVERDAISCVLSSDGILTITCRKRASGYSARGFCSERKPHVDTAGGWEDKDAKDSLADWEGASSRAFSTGSRSRYHRSYATQY</sequence>
<protein>
    <submittedName>
        <fullName evidence="5">Heat shock protein 21</fullName>
    </submittedName>
</protein>
<dbReference type="EMBL" id="QCYY01003730">
    <property type="protein sequence ID" value="ROT62300.1"/>
    <property type="molecule type" value="Genomic_DNA"/>
</dbReference>
<evidence type="ECO:0000259" key="4">
    <source>
        <dbReference type="PROSITE" id="PS01031"/>
    </source>
</evidence>
<dbReference type="SUPFAM" id="SSF49764">
    <property type="entry name" value="HSP20-like chaperones"/>
    <property type="match status" value="3"/>
</dbReference>
<reference evidence="5 6" key="1">
    <citation type="submission" date="2018-04" db="EMBL/GenBank/DDBJ databases">
        <authorList>
            <person name="Zhang X."/>
            <person name="Yuan J."/>
            <person name="Li F."/>
            <person name="Xiang J."/>
        </authorList>
    </citation>
    <scope>NUCLEOTIDE SEQUENCE [LARGE SCALE GENOMIC DNA]</scope>
    <source>
        <tissue evidence="5">Muscle</tissue>
    </source>
</reference>
<dbReference type="InterPro" id="IPR001436">
    <property type="entry name" value="Alpha-crystallin/sHSP_animal"/>
</dbReference>
<keyword evidence="6" id="KW-1185">Reference proteome</keyword>
<dbReference type="PRINTS" id="PR00299">
    <property type="entry name" value="ACRYSTALLIN"/>
</dbReference>
<dbReference type="GO" id="GO:0042026">
    <property type="term" value="P:protein refolding"/>
    <property type="evidence" value="ECO:0007669"/>
    <property type="project" value="TreeGrafter"/>
</dbReference>
<feature type="compositionally biased region" description="Low complexity" evidence="3">
    <location>
        <begin position="408"/>
        <end position="427"/>
    </location>
</feature>
<feature type="compositionally biased region" description="Basic residues" evidence="3">
    <location>
        <begin position="173"/>
        <end position="183"/>
    </location>
</feature>
<feature type="region of interest" description="Disordered" evidence="3">
    <location>
        <begin position="580"/>
        <end position="599"/>
    </location>
</feature>
<feature type="region of interest" description="Disordered" evidence="3">
    <location>
        <begin position="173"/>
        <end position="195"/>
    </location>
</feature>
<dbReference type="CDD" id="cd06526">
    <property type="entry name" value="metazoan_ACD"/>
    <property type="match status" value="2"/>
</dbReference>
<dbReference type="Gene3D" id="2.60.40.790">
    <property type="match status" value="5"/>
</dbReference>
<gene>
    <name evidence="5" type="ORF">C7M84_019845</name>
</gene>
<dbReference type="PROSITE" id="PS01031">
    <property type="entry name" value="SHSP"/>
    <property type="match status" value="3"/>
</dbReference>
<evidence type="ECO:0000256" key="3">
    <source>
        <dbReference type="SAM" id="MobiDB-lite"/>
    </source>
</evidence>
<dbReference type="GO" id="GO:0005634">
    <property type="term" value="C:nucleus"/>
    <property type="evidence" value="ECO:0007669"/>
    <property type="project" value="TreeGrafter"/>
</dbReference>
<dbReference type="PANTHER" id="PTHR45640">
    <property type="entry name" value="HEAT SHOCK PROTEIN HSP-12.2-RELATED"/>
    <property type="match status" value="1"/>
</dbReference>
<feature type="region of interest" description="Disordered" evidence="3">
    <location>
        <begin position="1507"/>
        <end position="1527"/>
    </location>
</feature>
<feature type="compositionally biased region" description="Basic and acidic residues" evidence="3">
    <location>
        <begin position="388"/>
        <end position="406"/>
    </location>
</feature>
<name>A0A423SDM2_PENVA</name>
<dbReference type="PANTHER" id="PTHR45640:SF26">
    <property type="entry name" value="RE23625P"/>
    <property type="match status" value="1"/>
</dbReference>
<accession>A0A423SDM2</accession>
<evidence type="ECO:0000256" key="1">
    <source>
        <dbReference type="PROSITE-ProRule" id="PRU00285"/>
    </source>
</evidence>
<keyword evidence="5" id="KW-0346">Stress response</keyword>
<comment type="similarity">
    <text evidence="1 2">Belongs to the small heat shock protein (HSP20) family.</text>
</comment>
<dbReference type="Proteomes" id="UP000283509">
    <property type="component" value="Unassembled WGS sequence"/>
</dbReference>
<evidence type="ECO:0000256" key="2">
    <source>
        <dbReference type="RuleBase" id="RU003616"/>
    </source>
</evidence>
<organism evidence="5 6">
    <name type="scientific">Penaeus vannamei</name>
    <name type="common">Whiteleg shrimp</name>
    <name type="synonym">Litopenaeus vannamei</name>
    <dbReference type="NCBI Taxonomy" id="6689"/>
    <lineage>
        <taxon>Eukaryota</taxon>
        <taxon>Metazoa</taxon>
        <taxon>Ecdysozoa</taxon>
        <taxon>Arthropoda</taxon>
        <taxon>Crustacea</taxon>
        <taxon>Multicrustacea</taxon>
        <taxon>Malacostraca</taxon>
        <taxon>Eumalacostraca</taxon>
        <taxon>Eucarida</taxon>
        <taxon>Decapoda</taxon>
        <taxon>Dendrobranchiata</taxon>
        <taxon>Penaeoidea</taxon>
        <taxon>Penaeidae</taxon>
        <taxon>Penaeus</taxon>
    </lineage>
</organism>
<comment type="caution">
    <text evidence="5">The sequence shown here is derived from an EMBL/GenBank/DDBJ whole genome shotgun (WGS) entry which is preliminary data.</text>
</comment>
<dbReference type="InterPro" id="IPR008978">
    <property type="entry name" value="HSP20-like_chaperone"/>
</dbReference>